<evidence type="ECO:0000256" key="5">
    <source>
        <dbReference type="ARBA" id="ARBA00022989"/>
    </source>
</evidence>
<evidence type="ECO:0000313" key="11">
    <source>
        <dbReference type="Proteomes" id="UP000199323"/>
    </source>
</evidence>
<feature type="compositionally biased region" description="Gly residues" evidence="7">
    <location>
        <begin position="283"/>
        <end position="300"/>
    </location>
</feature>
<dbReference type="Proteomes" id="UP000199323">
    <property type="component" value="Unassembled WGS sequence"/>
</dbReference>
<feature type="compositionally biased region" description="Pro residues" evidence="7">
    <location>
        <begin position="8"/>
        <end position="25"/>
    </location>
</feature>
<dbReference type="NCBIfam" id="TIGR03025">
    <property type="entry name" value="EPS_sugtrans"/>
    <property type="match status" value="1"/>
</dbReference>
<feature type="region of interest" description="Disordered" evidence="7">
    <location>
        <begin position="220"/>
        <end position="346"/>
    </location>
</feature>
<protein>
    <submittedName>
        <fullName evidence="10">Exopolysaccharide biosynthesis polyprenyl glycosylphosphotransferase</fullName>
    </submittedName>
</protein>
<organism evidence="10 11">
    <name type="scientific">Actinacidiphila alni</name>
    <dbReference type="NCBI Taxonomy" id="380248"/>
    <lineage>
        <taxon>Bacteria</taxon>
        <taxon>Bacillati</taxon>
        <taxon>Actinomycetota</taxon>
        <taxon>Actinomycetes</taxon>
        <taxon>Kitasatosporales</taxon>
        <taxon>Streptomycetaceae</taxon>
        <taxon>Actinacidiphila</taxon>
    </lineage>
</organism>
<evidence type="ECO:0000256" key="3">
    <source>
        <dbReference type="ARBA" id="ARBA00022679"/>
    </source>
</evidence>
<dbReference type="AlphaFoldDB" id="A0A1I1ZHL5"/>
<dbReference type="PANTHER" id="PTHR30576">
    <property type="entry name" value="COLANIC BIOSYNTHESIS UDP-GLUCOSE LIPID CARRIER TRANSFERASE"/>
    <property type="match status" value="1"/>
</dbReference>
<accession>A0A1I1ZHL5</accession>
<comment type="subcellular location">
    <subcellularLocation>
        <location evidence="1">Membrane</location>
        <topology evidence="1">Multi-pass membrane protein</topology>
    </subcellularLocation>
</comment>
<feature type="compositionally biased region" description="Low complexity" evidence="7">
    <location>
        <begin position="143"/>
        <end position="162"/>
    </location>
</feature>
<feature type="compositionally biased region" description="Low complexity" evidence="7">
    <location>
        <begin position="63"/>
        <end position="72"/>
    </location>
</feature>
<evidence type="ECO:0000256" key="1">
    <source>
        <dbReference type="ARBA" id="ARBA00004141"/>
    </source>
</evidence>
<evidence type="ECO:0000313" key="10">
    <source>
        <dbReference type="EMBL" id="SFE31221.1"/>
    </source>
</evidence>
<feature type="compositionally biased region" description="Low complexity" evidence="7">
    <location>
        <begin position="265"/>
        <end position="282"/>
    </location>
</feature>
<dbReference type="InterPro" id="IPR003362">
    <property type="entry name" value="Bact_transf"/>
</dbReference>
<feature type="region of interest" description="Disordered" evidence="7">
    <location>
        <begin position="1"/>
        <end position="203"/>
    </location>
</feature>
<feature type="compositionally biased region" description="Low complexity" evidence="7">
    <location>
        <begin position="109"/>
        <end position="120"/>
    </location>
</feature>
<gene>
    <name evidence="10" type="ORF">SAMN05216251_102459</name>
</gene>
<dbReference type="EMBL" id="FONG01000002">
    <property type="protein sequence ID" value="SFE31221.1"/>
    <property type="molecule type" value="Genomic_DNA"/>
</dbReference>
<evidence type="ECO:0000256" key="6">
    <source>
        <dbReference type="ARBA" id="ARBA00023136"/>
    </source>
</evidence>
<keyword evidence="5 8" id="KW-1133">Transmembrane helix</keyword>
<keyword evidence="11" id="KW-1185">Reference proteome</keyword>
<evidence type="ECO:0000256" key="4">
    <source>
        <dbReference type="ARBA" id="ARBA00022692"/>
    </source>
</evidence>
<dbReference type="Pfam" id="PF02397">
    <property type="entry name" value="Bac_transf"/>
    <property type="match status" value="1"/>
</dbReference>
<evidence type="ECO:0000259" key="9">
    <source>
        <dbReference type="Pfam" id="PF02397"/>
    </source>
</evidence>
<comment type="similarity">
    <text evidence="2">Belongs to the bacterial sugar transferase family.</text>
</comment>
<sequence>MTWESARMPPPQPPDPTPGPGPGPGPGFVLGQTTDMTSGEHGPLGPTTDSAPARGRGTVIGHAPDGAASDAPGGEEGQRPAERTVPVGVPPESPPEAARTPGQGTRSLAHPPAAADHTAALSPRAPEQGSRTNGTPRPPVLSPNPTSAAAAAGARGTPAANGSTGAVVRATTTVSAGAGSRTTATDNGSARTAALGASPANSGATSVPFGLEAGSGNGGTVVRVQAGSSGNGGTVTRAQAGAGGNSGSVTRGPAVGAGSTGSATRSPAVGAGRAGAVTRSAGSGAGAGRAGRGPVAGGGASVARKAGGDEASVVRTAGGGAGAAPEIRQAAAGGASPRAGRPRHKAFRPRAAGPLVVADAAAAVVGALVGRPGMAPWLLVPLVVCLVAVVRRQGLYRPGFAPAAFDEVPALAPAAASAWGLVAVAAAARAPGRAFGWAELLTAVAVTVLGQCMLRALVYGARRRHARLHPGSTLIVGGDAAVRQVVAVLHAHPEYGMHPVGIAATGQVPGQEQGPGPGHGTAPDDFPLPVLTGHGDITRAVIQNSVRYAVVTGPRTPDARTTATVRLLAAQGACVWQVGPTPGGRPGTVAPGHLWGFACRRLDPYPRPPHGRWGKRALDVVLASAALLALAPVLAVCALAVRLADGPGVLFRQERIGLGGRPFTLLKFRTLRPSDPGESATRWSIAHDRRVSGVGRLLRRTSLDELPQFWNVLRGDMSLVGPRPERPFFVEQFSQTHPGYRDRHRMPVGITGLAQVHGLRGDTSIADRARFDNHYIDSWSLWQDVRILLRTATSLFRFGGS</sequence>
<keyword evidence="4 8" id="KW-0812">Transmembrane</keyword>
<name>A0A1I1ZHL5_9ACTN</name>
<feature type="transmembrane region" description="Helical" evidence="8">
    <location>
        <begin position="434"/>
        <end position="458"/>
    </location>
</feature>
<evidence type="ECO:0000256" key="2">
    <source>
        <dbReference type="ARBA" id="ARBA00006464"/>
    </source>
</evidence>
<dbReference type="GO" id="GO:0016780">
    <property type="term" value="F:phosphotransferase activity, for other substituted phosphate groups"/>
    <property type="evidence" value="ECO:0007669"/>
    <property type="project" value="TreeGrafter"/>
</dbReference>
<proteinExistence type="inferred from homology"/>
<feature type="transmembrane region" description="Helical" evidence="8">
    <location>
        <begin position="410"/>
        <end position="428"/>
    </location>
</feature>
<feature type="transmembrane region" description="Helical" evidence="8">
    <location>
        <begin position="374"/>
        <end position="390"/>
    </location>
</feature>
<keyword evidence="6 8" id="KW-0472">Membrane</keyword>
<keyword evidence="3 10" id="KW-0808">Transferase</keyword>
<evidence type="ECO:0000256" key="8">
    <source>
        <dbReference type="SAM" id="Phobius"/>
    </source>
</evidence>
<reference evidence="10 11" key="1">
    <citation type="submission" date="2016-10" db="EMBL/GenBank/DDBJ databases">
        <authorList>
            <person name="de Groot N.N."/>
        </authorList>
    </citation>
    <scope>NUCLEOTIDE SEQUENCE [LARGE SCALE GENOMIC DNA]</scope>
    <source>
        <strain evidence="10 11">CGMCC 4.3510</strain>
    </source>
</reference>
<dbReference type="InterPro" id="IPR017475">
    <property type="entry name" value="EPS_sugar_tfrase"/>
</dbReference>
<dbReference type="GO" id="GO:0016020">
    <property type="term" value="C:membrane"/>
    <property type="evidence" value="ECO:0007669"/>
    <property type="project" value="UniProtKB-SubCell"/>
</dbReference>
<feature type="compositionally biased region" description="Polar residues" evidence="7">
    <location>
        <begin position="170"/>
        <end position="190"/>
    </location>
</feature>
<feature type="domain" description="Bacterial sugar transferase" evidence="9">
    <location>
        <begin position="615"/>
        <end position="796"/>
    </location>
</feature>
<feature type="compositionally biased region" description="Low complexity" evidence="7">
    <location>
        <begin position="330"/>
        <end position="339"/>
    </location>
</feature>
<feature type="transmembrane region" description="Helical" evidence="8">
    <location>
        <begin position="617"/>
        <end position="641"/>
    </location>
</feature>
<dbReference type="PANTHER" id="PTHR30576:SF0">
    <property type="entry name" value="UNDECAPRENYL-PHOSPHATE N-ACETYLGALACTOSAMINYL 1-PHOSPHATE TRANSFERASE-RELATED"/>
    <property type="match status" value="1"/>
</dbReference>
<evidence type="ECO:0000256" key="7">
    <source>
        <dbReference type="SAM" id="MobiDB-lite"/>
    </source>
</evidence>
<dbReference type="STRING" id="380248.SAMN05216251_102459"/>